<dbReference type="InterPro" id="IPR010920">
    <property type="entry name" value="LSM_dom_sf"/>
</dbReference>
<feature type="domain" description="Mechanosensitive ion channel MscS" evidence="6">
    <location>
        <begin position="106"/>
        <end position="149"/>
    </location>
</feature>
<dbReference type="AlphaFoldDB" id="A0A382Y386"/>
<name>A0A382Y386_9ZZZZ</name>
<accession>A0A382Y386</accession>
<proteinExistence type="predicted"/>
<keyword evidence="4 5" id="KW-0472">Membrane</keyword>
<dbReference type="Pfam" id="PF00924">
    <property type="entry name" value="MS_channel_2nd"/>
    <property type="match status" value="1"/>
</dbReference>
<dbReference type="InterPro" id="IPR006685">
    <property type="entry name" value="MscS_channel_2nd"/>
</dbReference>
<gene>
    <name evidence="7" type="ORF">METZ01_LOCUS430444</name>
</gene>
<evidence type="ECO:0000259" key="6">
    <source>
        <dbReference type="Pfam" id="PF00924"/>
    </source>
</evidence>
<feature type="non-terminal residue" evidence="7">
    <location>
        <position position="170"/>
    </location>
</feature>
<keyword evidence="2 5" id="KW-0812">Transmembrane</keyword>
<dbReference type="SUPFAM" id="SSF50182">
    <property type="entry name" value="Sm-like ribonucleoproteins"/>
    <property type="match status" value="1"/>
</dbReference>
<dbReference type="GO" id="GO:0016020">
    <property type="term" value="C:membrane"/>
    <property type="evidence" value="ECO:0007669"/>
    <property type="project" value="UniProtKB-SubCell"/>
</dbReference>
<feature type="transmembrane region" description="Helical" evidence="5">
    <location>
        <begin position="28"/>
        <end position="53"/>
    </location>
</feature>
<feature type="transmembrane region" description="Helical" evidence="5">
    <location>
        <begin position="89"/>
        <end position="119"/>
    </location>
</feature>
<evidence type="ECO:0000256" key="4">
    <source>
        <dbReference type="ARBA" id="ARBA00023136"/>
    </source>
</evidence>
<organism evidence="7">
    <name type="scientific">marine metagenome</name>
    <dbReference type="NCBI Taxonomy" id="408172"/>
    <lineage>
        <taxon>unclassified sequences</taxon>
        <taxon>metagenomes</taxon>
        <taxon>ecological metagenomes</taxon>
    </lineage>
</organism>
<dbReference type="GO" id="GO:0055085">
    <property type="term" value="P:transmembrane transport"/>
    <property type="evidence" value="ECO:0007669"/>
    <property type="project" value="InterPro"/>
</dbReference>
<evidence type="ECO:0000256" key="2">
    <source>
        <dbReference type="ARBA" id="ARBA00022692"/>
    </source>
</evidence>
<keyword evidence="3 5" id="KW-1133">Transmembrane helix</keyword>
<comment type="subcellular location">
    <subcellularLocation>
        <location evidence="1">Membrane</location>
    </subcellularLocation>
</comment>
<dbReference type="Gene3D" id="2.30.30.60">
    <property type="match status" value="1"/>
</dbReference>
<sequence>MSAFETIINSISGEFTKFFTYSSIQAKIMATVLAVVLIIVLRRSVINLFVVRLEDARVRYNWQRATSYTASFFAVIIIGQIWLDGIGSIVTYLGLVSAGIAIALKDPITNITGWIFILWSRPLDAGDRIQLGEHSGDVIDINMFNFTVMEIGNWVDADQNTGRLIHIPNG</sequence>
<dbReference type="Gene3D" id="1.10.287.1260">
    <property type="match status" value="1"/>
</dbReference>
<protein>
    <recommendedName>
        <fullName evidence="6">Mechanosensitive ion channel MscS domain-containing protein</fullName>
    </recommendedName>
</protein>
<dbReference type="PANTHER" id="PTHR30566:SF5">
    <property type="entry name" value="MECHANOSENSITIVE ION CHANNEL PROTEIN 1, MITOCHONDRIAL-RELATED"/>
    <property type="match status" value="1"/>
</dbReference>
<evidence type="ECO:0000256" key="1">
    <source>
        <dbReference type="ARBA" id="ARBA00004370"/>
    </source>
</evidence>
<dbReference type="PANTHER" id="PTHR30566">
    <property type="entry name" value="YNAI-RELATED MECHANOSENSITIVE ION CHANNEL"/>
    <property type="match status" value="1"/>
</dbReference>
<evidence type="ECO:0000256" key="5">
    <source>
        <dbReference type="SAM" id="Phobius"/>
    </source>
</evidence>
<feature type="transmembrane region" description="Helical" evidence="5">
    <location>
        <begin position="65"/>
        <end position="83"/>
    </location>
</feature>
<reference evidence="7" key="1">
    <citation type="submission" date="2018-05" db="EMBL/GenBank/DDBJ databases">
        <authorList>
            <person name="Lanie J.A."/>
            <person name="Ng W.-L."/>
            <person name="Kazmierczak K.M."/>
            <person name="Andrzejewski T.M."/>
            <person name="Davidsen T.M."/>
            <person name="Wayne K.J."/>
            <person name="Tettelin H."/>
            <person name="Glass J.I."/>
            <person name="Rusch D."/>
            <person name="Podicherti R."/>
            <person name="Tsui H.-C.T."/>
            <person name="Winkler M.E."/>
        </authorList>
    </citation>
    <scope>NUCLEOTIDE SEQUENCE</scope>
</reference>
<evidence type="ECO:0000256" key="3">
    <source>
        <dbReference type="ARBA" id="ARBA00022989"/>
    </source>
</evidence>
<dbReference type="InterPro" id="IPR023408">
    <property type="entry name" value="MscS_beta-dom_sf"/>
</dbReference>
<evidence type="ECO:0000313" key="7">
    <source>
        <dbReference type="EMBL" id="SVD77590.1"/>
    </source>
</evidence>
<dbReference type="EMBL" id="UINC01172492">
    <property type="protein sequence ID" value="SVD77590.1"/>
    <property type="molecule type" value="Genomic_DNA"/>
</dbReference>